<name>A0A183NY20_9TREM</name>
<feature type="domain" description="Haem NO binding associated" evidence="4">
    <location>
        <begin position="32"/>
        <end position="90"/>
    </location>
</feature>
<dbReference type="PANTHER" id="PTHR45655:SF13">
    <property type="entry name" value="SOLUBLE GUANYLATE CYCLASE GCY-32-RELATED"/>
    <property type="match status" value="1"/>
</dbReference>
<evidence type="ECO:0000259" key="4">
    <source>
        <dbReference type="Pfam" id="PF07701"/>
    </source>
</evidence>
<dbReference type="EC" id="4.6.1.2" evidence="1"/>
<accession>A0A183NY20</accession>
<reference evidence="5 6" key="1">
    <citation type="submission" date="2018-11" db="EMBL/GenBank/DDBJ databases">
        <authorList>
            <consortium name="Pathogen Informatics"/>
        </authorList>
    </citation>
    <scope>NUCLEOTIDE SEQUENCE [LARGE SCALE GENOMIC DNA]</scope>
    <source>
        <strain>Denwood</strain>
        <strain evidence="6">Zambia</strain>
    </source>
</reference>
<dbReference type="PANTHER" id="PTHR45655">
    <property type="entry name" value="GUANYLATE CYCLASE SOLUBLE SUBUNIT BETA-2"/>
    <property type="match status" value="1"/>
</dbReference>
<gene>
    <name evidence="5" type="ORF">SMTD_LOCUS7006</name>
</gene>
<keyword evidence="2" id="KW-0547">Nucleotide-binding</keyword>
<protein>
    <recommendedName>
        <fullName evidence="1">guanylate cyclase</fullName>
        <ecNumber evidence="1">4.6.1.2</ecNumber>
    </recommendedName>
</protein>
<proteinExistence type="predicted"/>
<dbReference type="InterPro" id="IPR042463">
    <property type="entry name" value="HNOB_dom_associated_sf"/>
</dbReference>
<keyword evidence="6" id="KW-1185">Reference proteome</keyword>
<keyword evidence="3" id="KW-0141">cGMP biosynthesis</keyword>
<dbReference type="GO" id="GO:0000166">
    <property type="term" value="F:nucleotide binding"/>
    <property type="evidence" value="ECO:0007669"/>
    <property type="project" value="UniProtKB-KW"/>
</dbReference>
<sequence length="91" mass="10471">IVGQKDRGKQVETILRLHFHNHSFTEIDEELPVPAIVFFEAFPFNFVFNRGMKLLNIGRSMANALPNIVGKNVTDIFLLCRPVIPFTWDDN</sequence>
<dbReference type="InterPro" id="IPR011645">
    <property type="entry name" value="HNOB_dom_associated"/>
</dbReference>
<dbReference type="Pfam" id="PF07701">
    <property type="entry name" value="HNOBA"/>
    <property type="match status" value="1"/>
</dbReference>
<dbReference type="Proteomes" id="UP000269396">
    <property type="component" value="Unassembled WGS sequence"/>
</dbReference>
<dbReference type="EMBL" id="UZAL01027940">
    <property type="protein sequence ID" value="VDP37021.1"/>
    <property type="molecule type" value="Genomic_DNA"/>
</dbReference>
<dbReference type="GO" id="GO:0019934">
    <property type="term" value="P:cGMP-mediated signaling"/>
    <property type="evidence" value="ECO:0007669"/>
    <property type="project" value="TreeGrafter"/>
</dbReference>
<organism evidence="5 6">
    <name type="scientific">Schistosoma mattheei</name>
    <dbReference type="NCBI Taxonomy" id="31246"/>
    <lineage>
        <taxon>Eukaryota</taxon>
        <taxon>Metazoa</taxon>
        <taxon>Spiralia</taxon>
        <taxon>Lophotrochozoa</taxon>
        <taxon>Platyhelminthes</taxon>
        <taxon>Trematoda</taxon>
        <taxon>Digenea</taxon>
        <taxon>Strigeidida</taxon>
        <taxon>Schistosomatoidea</taxon>
        <taxon>Schistosomatidae</taxon>
        <taxon>Schistosoma</taxon>
    </lineage>
</organism>
<feature type="non-terminal residue" evidence="5">
    <location>
        <position position="1"/>
    </location>
</feature>
<dbReference type="GO" id="GO:0004383">
    <property type="term" value="F:guanylate cyclase activity"/>
    <property type="evidence" value="ECO:0007669"/>
    <property type="project" value="UniProtKB-EC"/>
</dbReference>
<evidence type="ECO:0000256" key="2">
    <source>
        <dbReference type="ARBA" id="ARBA00022741"/>
    </source>
</evidence>
<evidence type="ECO:0000313" key="6">
    <source>
        <dbReference type="Proteomes" id="UP000269396"/>
    </source>
</evidence>
<dbReference type="GO" id="GO:0070482">
    <property type="term" value="P:response to oxygen levels"/>
    <property type="evidence" value="ECO:0007669"/>
    <property type="project" value="TreeGrafter"/>
</dbReference>
<dbReference type="Gene3D" id="3.30.450.260">
    <property type="entry name" value="Haem NO binding associated domain"/>
    <property type="match status" value="1"/>
</dbReference>
<dbReference type="GO" id="GO:0008074">
    <property type="term" value="C:guanylate cyclase complex, soluble"/>
    <property type="evidence" value="ECO:0007669"/>
    <property type="project" value="TreeGrafter"/>
</dbReference>
<evidence type="ECO:0000256" key="1">
    <source>
        <dbReference type="ARBA" id="ARBA00012202"/>
    </source>
</evidence>
<dbReference type="AlphaFoldDB" id="A0A183NY20"/>
<evidence type="ECO:0000256" key="3">
    <source>
        <dbReference type="ARBA" id="ARBA00023293"/>
    </source>
</evidence>
<dbReference type="STRING" id="31246.A0A183NY20"/>
<evidence type="ECO:0000313" key="5">
    <source>
        <dbReference type="EMBL" id="VDP37021.1"/>
    </source>
</evidence>